<dbReference type="Pfam" id="PF04548">
    <property type="entry name" value="AIG1"/>
    <property type="match status" value="1"/>
</dbReference>
<accession>A0A3P9B0T6</accession>
<keyword evidence="2" id="KW-0547">Nucleotide-binding</keyword>
<dbReference type="GO" id="GO:0005525">
    <property type="term" value="F:GTP binding"/>
    <property type="evidence" value="ECO:0007669"/>
    <property type="project" value="InterPro"/>
</dbReference>
<dbReference type="Proteomes" id="UP000265160">
    <property type="component" value="Unplaced"/>
</dbReference>
<dbReference type="SUPFAM" id="SSF52540">
    <property type="entry name" value="P-loop containing nucleoside triphosphate hydrolases"/>
    <property type="match status" value="1"/>
</dbReference>
<reference evidence="5" key="2">
    <citation type="submission" date="2025-09" db="UniProtKB">
        <authorList>
            <consortium name="Ensembl"/>
        </authorList>
    </citation>
    <scope>IDENTIFICATION</scope>
</reference>
<dbReference type="InterPro" id="IPR006703">
    <property type="entry name" value="G_AIG1"/>
</dbReference>
<keyword evidence="6" id="KW-1185">Reference proteome</keyword>
<dbReference type="CDD" id="cd00882">
    <property type="entry name" value="Ras_like_GTPase"/>
    <property type="match status" value="1"/>
</dbReference>
<dbReference type="InterPro" id="IPR027417">
    <property type="entry name" value="P-loop_NTPase"/>
</dbReference>
<dbReference type="PANTHER" id="PTHR32046:SF11">
    <property type="entry name" value="IMMUNE-ASSOCIATED NUCLEOTIDE-BINDING PROTEIN 10-LIKE"/>
    <property type="match status" value="1"/>
</dbReference>
<name>A0A3P9B0T6_9CICH</name>
<dbReference type="GeneTree" id="ENSGT00500000044904"/>
<dbReference type="Gene3D" id="3.40.50.300">
    <property type="entry name" value="P-loop containing nucleotide triphosphate hydrolases"/>
    <property type="match status" value="1"/>
</dbReference>
<dbReference type="PANTHER" id="PTHR32046">
    <property type="entry name" value="G DOMAIN-CONTAINING PROTEIN"/>
    <property type="match status" value="1"/>
</dbReference>
<evidence type="ECO:0000313" key="5">
    <source>
        <dbReference type="Ensembl" id="ENSMZEP00005003489.1"/>
    </source>
</evidence>
<evidence type="ECO:0000259" key="4">
    <source>
        <dbReference type="Pfam" id="PF04548"/>
    </source>
</evidence>
<organism evidence="5 6">
    <name type="scientific">Maylandia zebra</name>
    <name type="common">zebra mbuna</name>
    <dbReference type="NCBI Taxonomy" id="106582"/>
    <lineage>
        <taxon>Eukaryota</taxon>
        <taxon>Metazoa</taxon>
        <taxon>Chordata</taxon>
        <taxon>Craniata</taxon>
        <taxon>Vertebrata</taxon>
        <taxon>Euteleostomi</taxon>
        <taxon>Actinopterygii</taxon>
        <taxon>Neopterygii</taxon>
        <taxon>Teleostei</taxon>
        <taxon>Neoteleostei</taxon>
        <taxon>Acanthomorphata</taxon>
        <taxon>Ovalentaria</taxon>
        <taxon>Cichlomorphae</taxon>
        <taxon>Cichliformes</taxon>
        <taxon>Cichlidae</taxon>
        <taxon>African cichlids</taxon>
        <taxon>Pseudocrenilabrinae</taxon>
        <taxon>Haplochromini</taxon>
        <taxon>Maylandia</taxon>
        <taxon>Maylandia zebra complex</taxon>
    </lineage>
</organism>
<feature type="coiled-coil region" evidence="3">
    <location>
        <begin position="287"/>
        <end position="328"/>
    </location>
</feature>
<evidence type="ECO:0000313" key="6">
    <source>
        <dbReference type="Proteomes" id="UP000265160"/>
    </source>
</evidence>
<proteinExistence type="inferred from homology"/>
<sequence>EKTSVMLTPRNLKFVQIRSGPPAVYQLRPKETKIGSLTIKTVGEKNTNKANKNILLVGETGAGKSTLINSMVNYTMGVKGDDKVWFQIIEEAKKKCQSESQTPDVIMYEIFDVKDQTLPYSLTIIDTPGYGNTRGTAKDDIVITRLFELFQSEDGVHEVHAVCLVMKATDNRVSYRLKYVFDSLMSLFGKDVEKNIVALITHSDGMPAKNVLEALQAAKIKCAKNEKNLPAHFLFNNCLNTEITEENEFGLNTAWRVTERGMNQFKVFLEKTPPQKLKTTVEVLNSQIRLKACIQNLQERIKFIEEKQKEITETKEALNNYRKQMENNEKFTVEVPENYKDKEPIDGGWWGLGFYEGAVCCTVCEENCHHPGCKVAWSAGSCEIMKNGHCTACTRKCPVSAHVKDKWIYVTKKRYVKKTNEDMKKQYEINKTEGLNKQSLFENLEVELNKLTAKKSPLLDESYQHLVRLEQIALKTDSASTLGHLDFLIEKMKEEGDTEKVTKLEKMKKREAEANKPEPNLFDKLTGYGKKISL</sequence>
<dbReference type="InterPro" id="IPR025662">
    <property type="entry name" value="Sigma_54_int_dom_ATP-bd_1"/>
</dbReference>
<dbReference type="AlphaFoldDB" id="A0A3P9B0T6"/>
<evidence type="ECO:0000256" key="3">
    <source>
        <dbReference type="SAM" id="Coils"/>
    </source>
</evidence>
<keyword evidence="3" id="KW-0175">Coiled coil</keyword>
<feature type="domain" description="AIG1-type G" evidence="4">
    <location>
        <begin position="52"/>
        <end position="215"/>
    </location>
</feature>
<dbReference type="Ensembl" id="ENSMZET00005003621.1">
    <property type="protein sequence ID" value="ENSMZEP00005003489.1"/>
    <property type="gene ID" value="ENSMZEG00005002700.1"/>
</dbReference>
<comment type="similarity">
    <text evidence="1">Belongs to the TRAFAC class TrmE-Era-EngA-EngB-Septin-like GTPase superfamily. AIG1/Toc34/Toc159-like paraseptin GTPase family. IAN subfamily.</text>
</comment>
<dbReference type="PROSITE" id="PS00675">
    <property type="entry name" value="SIGMA54_INTERACT_1"/>
    <property type="match status" value="1"/>
</dbReference>
<protein>
    <submittedName>
        <fullName evidence="5">Uncharacterized LOC112431931</fullName>
    </submittedName>
</protein>
<evidence type="ECO:0000256" key="2">
    <source>
        <dbReference type="ARBA" id="ARBA00022741"/>
    </source>
</evidence>
<reference evidence="5" key="1">
    <citation type="submission" date="2025-08" db="UniProtKB">
        <authorList>
            <consortium name="Ensembl"/>
        </authorList>
    </citation>
    <scope>IDENTIFICATION</scope>
</reference>
<evidence type="ECO:0000256" key="1">
    <source>
        <dbReference type="ARBA" id="ARBA00008535"/>
    </source>
</evidence>